<feature type="transmembrane region" description="Helical" evidence="21">
    <location>
        <begin position="123"/>
        <end position="141"/>
    </location>
</feature>
<reference evidence="22 23" key="1">
    <citation type="submission" date="2017-08" db="EMBL/GenBank/DDBJ databases">
        <title>Acidophilic green algal genome provides insights into adaptation to an acidic environment.</title>
        <authorList>
            <person name="Hirooka S."/>
            <person name="Hirose Y."/>
            <person name="Kanesaki Y."/>
            <person name="Higuchi S."/>
            <person name="Fujiwara T."/>
            <person name="Onuma R."/>
            <person name="Era A."/>
            <person name="Ohbayashi R."/>
            <person name="Uzuka A."/>
            <person name="Nozaki H."/>
            <person name="Yoshikawa H."/>
            <person name="Miyagishima S.Y."/>
        </authorList>
    </citation>
    <scope>NUCLEOTIDE SEQUENCE [LARGE SCALE GENOMIC DNA]</scope>
    <source>
        <strain evidence="22 23">NIES-2499</strain>
    </source>
</reference>
<comment type="catalytic activity">
    <reaction evidence="17">
        <text>15-deoxy-Delta(12,14)-prostaglandin J2 + glutathione = 15-deoxy-Delta(12,14)-prostaglandin J2-S-(R)-glutathione</text>
        <dbReference type="Rhea" id="RHEA:75963"/>
        <dbReference type="ChEBI" id="CHEBI:57925"/>
        <dbReference type="ChEBI" id="CHEBI:85236"/>
        <dbReference type="ChEBI" id="CHEBI:194498"/>
    </reaction>
    <physiologicalReaction direction="left-to-right" evidence="17">
        <dbReference type="Rhea" id="RHEA:75964"/>
    </physiologicalReaction>
</comment>
<evidence type="ECO:0000256" key="21">
    <source>
        <dbReference type="SAM" id="Phobius"/>
    </source>
</evidence>
<keyword evidence="10" id="KW-0564">Palmitate</keyword>
<dbReference type="SUPFAM" id="SSF161084">
    <property type="entry name" value="MAPEG domain-like"/>
    <property type="match status" value="1"/>
</dbReference>
<keyword evidence="9 21" id="KW-0472">Membrane</keyword>
<dbReference type="GO" id="GO:0005783">
    <property type="term" value="C:endoplasmic reticulum"/>
    <property type="evidence" value="ECO:0007669"/>
    <property type="project" value="TreeGrafter"/>
</dbReference>
<dbReference type="EC" id="4.4.1.20" evidence="15"/>
<evidence type="ECO:0000256" key="1">
    <source>
        <dbReference type="ARBA" id="ARBA00004374"/>
    </source>
</evidence>
<sequence length="153" mass="16766">MSIFRPEHGYVIGCVVSSWAIHHIYMALSVGKARKTYKVPYPELYATKENCSKEEDRKMFNCIQRGHQNSLENQPIFLALLMSAGVRYPITAAVAGACYLIGRIGYFSGYSTGSPNGRYRLAIVQYAGLLTLIGTCISAAVELVHGTSPLLTA</sequence>
<dbReference type="PANTHER" id="PTHR10250">
    <property type="entry name" value="MICROSOMAL GLUTATHIONE S-TRANSFERASE"/>
    <property type="match status" value="1"/>
</dbReference>
<dbReference type="GO" id="GO:0005635">
    <property type="term" value="C:nuclear envelope"/>
    <property type="evidence" value="ECO:0007669"/>
    <property type="project" value="TreeGrafter"/>
</dbReference>
<evidence type="ECO:0000256" key="17">
    <source>
        <dbReference type="ARBA" id="ARBA00051411"/>
    </source>
</evidence>
<evidence type="ECO:0000256" key="5">
    <source>
        <dbReference type="ARBA" id="ARBA00022989"/>
    </source>
</evidence>
<gene>
    <name evidence="22" type="ORF">CEUSTIGMA_g2479.t1</name>
</gene>
<evidence type="ECO:0000256" key="18">
    <source>
        <dbReference type="ARBA" id="ARBA00069748"/>
    </source>
</evidence>
<evidence type="ECO:0000256" key="3">
    <source>
        <dbReference type="ARBA" id="ARBA00022692"/>
    </source>
</evidence>
<evidence type="ECO:0000256" key="10">
    <source>
        <dbReference type="ARBA" id="ARBA00023139"/>
    </source>
</evidence>
<keyword evidence="12" id="KW-0449">Lipoprotein</keyword>
<dbReference type="Gene3D" id="1.20.120.550">
    <property type="entry name" value="Membrane associated eicosanoid/glutathione metabolism-like domain"/>
    <property type="match status" value="1"/>
</dbReference>
<dbReference type="GO" id="GO:0006691">
    <property type="term" value="P:leukotriene metabolic process"/>
    <property type="evidence" value="ECO:0007669"/>
    <property type="project" value="UniProtKB-ARBA"/>
</dbReference>
<keyword evidence="23" id="KW-1185">Reference proteome</keyword>
<proteinExistence type="predicted"/>
<evidence type="ECO:0000256" key="14">
    <source>
        <dbReference type="ARBA" id="ARBA00037916"/>
    </source>
</evidence>
<evidence type="ECO:0000256" key="20">
    <source>
        <dbReference type="ARBA" id="ARBA00076908"/>
    </source>
</evidence>
<dbReference type="Proteomes" id="UP000232323">
    <property type="component" value="Unassembled WGS sequence"/>
</dbReference>
<evidence type="ECO:0000256" key="2">
    <source>
        <dbReference type="ARBA" id="ARBA00022679"/>
    </source>
</evidence>
<evidence type="ECO:0000256" key="15">
    <source>
        <dbReference type="ARBA" id="ARBA00039056"/>
    </source>
</evidence>
<comment type="pathway">
    <text evidence="13">Lipid metabolism; leukotriene C4 biosynthesis.</text>
</comment>
<evidence type="ECO:0000313" key="23">
    <source>
        <dbReference type="Proteomes" id="UP000232323"/>
    </source>
</evidence>
<evidence type="ECO:0000256" key="4">
    <source>
        <dbReference type="ARBA" id="ARBA00022787"/>
    </source>
</evidence>
<keyword evidence="8" id="KW-0496">Mitochondrion</keyword>
<dbReference type="Pfam" id="PF01124">
    <property type="entry name" value="MAPEG"/>
    <property type="match status" value="1"/>
</dbReference>
<dbReference type="GO" id="GO:0005741">
    <property type="term" value="C:mitochondrial outer membrane"/>
    <property type="evidence" value="ECO:0007669"/>
    <property type="project" value="UniProtKB-SubCell"/>
</dbReference>
<comment type="caution">
    <text evidence="22">The sequence shown here is derived from an EMBL/GenBank/DDBJ whole genome shotgun (WGS) entry which is preliminary data.</text>
</comment>
<evidence type="ECO:0000256" key="7">
    <source>
        <dbReference type="ARBA" id="ARBA00023098"/>
    </source>
</evidence>
<dbReference type="GO" id="GO:0004364">
    <property type="term" value="F:glutathione transferase activity"/>
    <property type="evidence" value="ECO:0007669"/>
    <property type="project" value="TreeGrafter"/>
</dbReference>
<keyword evidence="11" id="KW-0456">Lyase</keyword>
<evidence type="ECO:0000256" key="11">
    <source>
        <dbReference type="ARBA" id="ARBA00023239"/>
    </source>
</evidence>
<keyword evidence="3 21" id="KW-0812">Transmembrane</keyword>
<name>A0A250WW67_9CHLO</name>
<evidence type="ECO:0000256" key="6">
    <source>
        <dbReference type="ARBA" id="ARBA00023002"/>
    </source>
</evidence>
<dbReference type="FunFam" id="1.20.120.550:FF:000004">
    <property type="entry name" value="Microsomal glutathione S-transferase 3"/>
    <property type="match status" value="1"/>
</dbReference>
<feature type="transmembrane region" description="Helical" evidence="21">
    <location>
        <begin position="76"/>
        <end position="102"/>
    </location>
</feature>
<keyword evidence="2" id="KW-0808">Transferase</keyword>
<organism evidence="22 23">
    <name type="scientific">Chlamydomonas eustigma</name>
    <dbReference type="NCBI Taxonomy" id="1157962"/>
    <lineage>
        <taxon>Eukaryota</taxon>
        <taxon>Viridiplantae</taxon>
        <taxon>Chlorophyta</taxon>
        <taxon>core chlorophytes</taxon>
        <taxon>Chlorophyceae</taxon>
        <taxon>CS clade</taxon>
        <taxon>Chlamydomonadales</taxon>
        <taxon>Chlamydomonadaceae</taxon>
        <taxon>Chlamydomonas</taxon>
    </lineage>
</organism>
<evidence type="ECO:0000256" key="12">
    <source>
        <dbReference type="ARBA" id="ARBA00023288"/>
    </source>
</evidence>
<protein>
    <recommendedName>
        <fullName evidence="18">Glutathione S-transferase 3, mitochondrial</fullName>
        <ecNumber evidence="15">4.4.1.20</ecNumber>
    </recommendedName>
    <alternativeName>
        <fullName evidence="19">Glutathione peroxidase MGST3</fullName>
    </alternativeName>
    <alternativeName>
        <fullName evidence="20">LTC4 synthase MGST3</fullName>
    </alternativeName>
</protein>
<dbReference type="InterPro" id="IPR023352">
    <property type="entry name" value="MAPEG-like_dom_sf"/>
</dbReference>
<dbReference type="InterPro" id="IPR001129">
    <property type="entry name" value="Membr-assoc_MAPEG"/>
</dbReference>
<keyword evidence="7" id="KW-0443">Lipid metabolism</keyword>
<accession>A0A250WW67</accession>
<dbReference type="GO" id="GO:0004602">
    <property type="term" value="F:glutathione peroxidase activity"/>
    <property type="evidence" value="ECO:0007669"/>
    <property type="project" value="TreeGrafter"/>
</dbReference>
<feature type="transmembrane region" description="Helical" evidence="21">
    <location>
        <begin position="9"/>
        <end position="28"/>
    </location>
</feature>
<dbReference type="EMBL" id="BEGY01000010">
    <property type="protein sequence ID" value="GAX75035.1"/>
    <property type="molecule type" value="Genomic_DNA"/>
</dbReference>
<evidence type="ECO:0000256" key="8">
    <source>
        <dbReference type="ARBA" id="ARBA00023128"/>
    </source>
</evidence>
<keyword evidence="5 21" id="KW-1133">Transmembrane helix</keyword>
<keyword evidence="6" id="KW-0560">Oxidoreductase</keyword>
<dbReference type="AlphaFoldDB" id="A0A250WW67"/>
<evidence type="ECO:0000256" key="9">
    <source>
        <dbReference type="ARBA" id="ARBA00023136"/>
    </source>
</evidence>
<evidence type="ECO:0000256" key="16">
    <source>
        <dbReference type="ARBA" id="ARBA00049298"/>
    </source>
</evidence>
<dbReference type="PANTHER" id="PTHR10250:SF26">
    <property type="entry name" value="GLUTATHIONE S-TRANSFERASE 3, MITOCHONDRIAL"/>
    <property type="match status" value="1"/>
</dbReference>
<keyword evidence="4" id="KW-1000">Mitochondrion outer membrane</keyword>
<evidence type="ECO:0000313" key="22">
    <source>
        <dbReference type="EMBL" id="GAX75035.1"/>
    </source>
</evidence>
<dbReference type="STRING" id="1157962.A0A250WW67"/>
<evidence type="ECO:0000256" key="19">
    <source>
        <dbReference type="ARBA" id="ARBA00075145"/>
    </source>
</evidence>
<dbReference type="InterPro" id="IPR050997">
    <property type="entry name" value="MAPEG"/>
</dbReference>
<dbReference type="OrthoDB" id="410651at2759"/>
<dbReference type="GO" id="GO:0006629">
    <property type="term" value="P:lipid metabolic process"/>
    <property type="evidence" value="ECO:0007669"/>
    <property type="project" value="UniProtKB-KW"/>
</dbReference>
<comment type="catalytic activity">
    <reaction evidence="16">
        <text>leukotriene C4 = leukotriene A4 + glutathione</text>
        <dbReference type="Rhea" id="RHEA:17617"/>
        <dbReference type="ChEBI" id="CHEBI:57463"/>
        <dbReference type="ChEBI" id="CHEBI:57925"/>
        <dbReference type="ChEBI" id="CHEBI:57973"/>
        <dbReference type="EC" id="4.4.1.20"/>
    </reaction>
    <physiologicalReaction direction="right-to-left" evidence="16">
        <dbReference type="Rhea" id="RHEA:17619"/>
    </physiologicalReaction>
</comment>
<evidence type="ECO:0000256" key="13">
    <source>
        <dbReference type="ARBA" id="ARBA00037884"/>
    </source>
</evidence>
<comment type="subcellular location">
    <subcellularLocation>
        <location evidence="1">Mitochondrion outer membrane</location>
        <topology evidence="1">Multi-pass membrane protein</topology>
    </subcellularLocation>
</comment>
<comment type="pathway">
    <text evidence="14">Lipid metabolism; arachidonate metabolism.</text>
</comment>
<dbReference type="GO" id="GO:0004464">
    <property type="term" value="F:leukotriene-C4 synthase activity"/>
    <property type="evidence" value="ECO:0007669"/>
    <property type="project" value="UniProtKB-EC"/>
</dbReference>